<dbReference type="EMBL" id="FOIR01000002">
    <property type="protein sequence ID" value="SEW32791.1"/>
    <property type="molecule type" value="Genomic_DNA"/>
</dbReference>
<accession>A0A1I0QY56</accession>
<evidence type="ECO:0000313" key="2">
    <source>
        <dbReference type="EMBL" id="SEW32791.1"/>
    </source>
</evidence>
<sequence>MKYRVLKKAGLKVSEIAFGCMSLGLDHQVNSRLIHQAYEGGVNYFDTADIYQNGMNEITLGKAISAFRNEVIVATKVGNEPNPNGEGWRWNPSKEYILKTVDRSLKRLAVEQIDICQLHGGTIEDPFEDTVEAFELLKEKGKIKYYGLSSIRPNVIARFVGHSDIVSDMLQYSLLDRRPEEEVLNILAEAGVGVMVRGAFAKGKLLKNDLSNYLDYDSKSIDSLRDMVLLFSNEKRSVFDVMLQWVLANEKVTSVVLGIRTQAHLQDALSFHGAEQLSHEELAQLTNLLKPNKYENHKISN</sequence>
<dbReference type="Proteomes" id="UP000199437">
    <property type="component" value="Unassembled WGS sequence"/>
</dbReference>
<evidence type="ECO:0000313" key="3">
    <source>
        <dbReference type="Proteomes" id="UP000199437"/>
    </source>
</evidence>
<protein>
    <submittedName>
        <fullName evidence="2">Predicted oxidoreductase</fullName>
    </submittedName>
</protein>
<dbReference type="InterPro" id="IPR036812">
    <property type="entry name" value="NAD(P)_OxRdtase_dom_sf"/>
</dbReference>
<dbReference type="Pfam" id="PF00248">
    <property type="entry name" value="Aldo_ket_red"/>
    <property type="match status" value="1"/>
</dbReference>
<dbReference type="SUPFAM" id="SSF51430">
    <property type="entry name" value="NAD(P)-linked oxidoreductase"/>
    <property type="match status" value="1"/>
</dbReference>
<dbReference type="AlphaFoldDB" id="A0A1I0QY56"/>
<dbReference type="OrthoDB" id="9773828at2"/>
<proteinExistence type="predicted"/>
<dbReference type="CDD" id="cd19086">
    <property type="entry name" value="AKR_AKR11C1"/>
    <property type="match status" value="1"/>
</dbReference>
<dbReference type="InterPro" id="IPR023210">
    <property type="entry name" value="NADP_OxRdtase_dom"/>
</dbReference>
<feature type="domain" description="NADP-dependent oxidoreductase" evidence="1">
    <location>
        <begin position="15"/>
        <end position="288"/>
    </location>
</feature>
<dbReference type="Gene3D" id="3.20.20.100">
    <property type="entry name" value="NADP-dependent oxidoreductase domain"/>
    <property type="match status" value="1"/>
</dbReference>
<evidence type="ECO:0000259" key="1">
    <source>
        <dbReference type="Pfam" id="PF00248"/>
    </source>
</evidence>
<name>A0A1I0QY56_9BACT</name>
<dbReference type="STRING" id="1267423.SAMN05216290_2914"/>
<keyword evidence="3" id="KW-1185">Reference proteome</keyword>
<gene>
    <name evidence="2" type="ORF">SAMN05216290_2914</name>
</gene>
<dbReference type="PANTHER" id="PTHR43312:SF1">
    <property type="entry name" value="NADP-DEPENDENT OXIDOREDUCTASE DOMAIN-CONTAINING PROTEIN"/>
    <property type="match status" value="1"/>
</dbReference>
<organism evidence="2 3">
    <name type="scientific">Roseivirga pacifica</name>
    <dbReference type="NCBI Taxonomy" id="1267423"/>
    <lineage>
        <taxon>Bacteria</taxon>
        <taxon>Pseudomonadati</taxon>
        <taxon>Bacteroidota</taxon>
        <taxon>Cytophagia</taxon>
        <taxon>Cytophagales</taxon>
        <taxon>Roseivirgaceae</taxon>
        <taxon>Roseivirga</taxon>
    </lineage>
</organism>
<dbReference type="InterPro" id="IPR053135">
    <property type="entry name" value="AKR2_Oxidoreductase"/>
</dbReference>
<dbReference type="PANTHER" id="PTHR43312">
    <property type="entry name" value="D-THREO-ALDOSE 1-DEHYDROGENASE"/>
    <property type="match status" value="1"/>
</dbReference>
<reference evidence="3" key="1">
    <citation type="submission" date="2016-10" db="EMBL/GenBank/DDBJ databases">
        <authorList>
            <person name="Varghese N."/>
            <person name="Submissions S."/>
        </authorList>
    </citation>
    <scope>NUCLEOTIDE SEQUENCE [LARGE SCALE GENOMIC DNA]</scope>
    <source>
        <strain evidence="3">CGMCC 1.12402</strain>
    </source>
</reference>